<evidence type="ECO:0000259" key="2">
    <source>
        <dbReference type="Pfam" id="PF00582"/>
    </source>
</evidence>
<dbReference type="InterPro" id="IPR006016">
    <property type="entry name" value="UspA"/>
</dbReference>
<dbReference type="InterPro" id="IPR014729">
    <property type="entry name" value="Rossmann-like_a/b/a_fold"/>
</dbReference>
<dbReference type="Gene3D" id="3.40.50.620">
    <property type="entry name" value="HUPs"/>
    <property type="match status" value="1"/>
</dbReference>
<evidence type="ECO:0000256" key="1">
    <source>
        <dbReference type="ARBA" id="ARBA00008791"/>
    </source>
</evidence>
<evidence type="ECO:0000313" key="4">
    <source>
        <dbReference type="Proteomes" id="UP000187059"/>
    </source>
</evidence>
<keyword evidence="4" id="KW-1185">Reference proteome</keyword>
<accession>A0A1P8UMQ2</accession>
<protein>
    <submittedName>
        <fullName evidence="3">Universal stress protein UspA-like protein</fullName>
    </submittedName>
</protein>
<geneLocation type="plasmid" evidence="4">
    <name>ppaby1</name>
</geneLocation>
<dbReference type="RefSeq" id="WP_076694658.1">
    <property type="nucleotide sequence ID" value="NZ_CP015091.1"/>
</dbReference>
<dbReference type="Pfam" id="PF00582">
    <property type="entry name" value="Usp"/>
    <property type="match status" value="1"/>
</dbReference>
<sequence length="148" mass="15673">MYKTILIATDGSPLAGKALEHGVALAKAVGAEIVVVTVTEMWSALDMSRERPKQAVQAIQAYEAHESDHARTILDAACGLARDAGVACETCHVGDQHPAEGILQAAKMSNADLIVMATHGRRGVNRVLLGSQTNEVVTHSDIPVLVLR</sequence>
<proteinExistence type="inferred from homology"/>
<dbReference type="SUPFAM" id="SSF52402">
    <property type="entry name" value="Adenine nucleotide alpha hydrolases-like"/>
    <property type="match status" value="1"/>
</dbReference>
<dbReference type="AlphaFoldDB" id="A0A1P8UMQ2"/>
<organism evidence="3 4">
    <name type="scientific">Salipiger abyssi</name>
    <dbReference type="NCBI Taxonomy" id="1250539"/>
    <lineage>
        <taxon>Bacteria</taxon>
        <taxon>Pseudomonadati</taxon>
        <taxon>Pseudomonadota</taxon>
        <taxon>Alphaproteobacteria</taxon>
        <taxon>Rhodobacterales</taxon>
        <taxon>Roseobacteraceae</taxon>
        <taxon>Salipiger</taxon>
    </lineage>
</organism>
<dbReference type="KEGG" id="paby:Ga0080574_TMP347"/>
<dbReference type="PRINTS" id="PR01438">
    <property type="entry name" value="UNVRSLSTRESS"/>
</dbReference>
<dbReference type="EMBL" id="CP015091">
    <property type="protein sequence ID" value="APZ50681.1"/>
    <property type="molecule type" value="Genomic_DNA"/>
</dbReference>
<reference evidence="3 4" key="1">
    <citation type="submission" date="2016-04" db="EMBL/GenBank/DDBJ databases">
        <title>Deep-sea bacteria in the southern Pacific.</title>
        <authorList>
            <person name="Tang K."/>
        </authorList>
    </citation>
    <scope>NUCLEOTIDE SEQUENCE [LARGE SCALE GENOMIC DNA]</scope>
    <source>
        <strain evidence="3 4">JLT2014</strain>
        <plasmid evidence="4">ppaby1</plasmid>
    </source>
</reference>
<keyword evidence="3" id="KW-0614">Plasmid</keyword>
<dbReference type="CDD" id="cd00293">
    <property type="entry name" value="USP-like"/>
    <property type="match status" value="1"/>
</dbReference>
<dbReference type="Proteomes" id="UP000187059">
    <property type="component" value="Plasmid pPABY1"/>
</dbReference>
<dbReference type="PANTHER" id="PTHR46268">
    <property type="entry name" value="STRESS RESPONSE PROTEIN NHAX"/>
    <property type="match status" value="1"/>
</dbReference>
<feature type="domain" description="UspA" evidence="2">
    <location>
        <begin position="1"/>
        <end position="148"/>
    </location>
</feature>
<dbReference type="InterPro" id="IPR006015">
    <property type="entry name" value="Universal_stress_UspA"/>
</dbReference>
<dbReference type="PANTHER" id="PTHR46268:SF15">
    <property type="entry name" value="UNIVERSAL STRESS PROTEIN HP_0031"/>
    <property type="match status" value="1"/>
</dbReference>
<evidence type="ECO:0000313" key="3">
    <source>
        <dbReference type="EMBL" id="APZ50681.1"/>
    </source>
</evidence>
<name>A0A1P8UMQ2_9RHOB</name>
<comment type="similarity">
    <text evidence="1">Belongs to the universal stress protein A family.</text>
</comment>
<dbReference type="OrthoDB" id="5564966at2"/>
<gene>
    <name evidence="3" type="ORF">Ga0080574_TMP347</name>
</gene>